<organism evidence="6 7">
    <name type="scientific">Trichomonas vaginalis (strain ATCC PRA-98 / G3)</name>
    <dbReference type="NCBI Taxonomy" id="412133"/>
    <lineage>
        <taxon>Eukaryota</taxon>
        <taxon>Metamonada</taxon>
        <taxon>Parabasalia</taxon>
        <taxon>Trichomonadida</taxon>
        <taxon>Trichomonadidae</taxon>
        <taxon>Trichomonas</taxon>
    </lineage>
</organism>
<dbReference type="SUPFAM" id="SSF57850">
    <property type="entry name" value="RING/U-box"/>
    <property type="match status" value="1"/>
</dbReference>
<dbReference type="GO" id="GO:0008270">
    <property type="term" value="F:zinc ion binding"/>
    <property type="evidence" value="ECO:0007669"/>
    <property type="project" value="UniProtKB-KW"/>
</dbReference>
<dbReference type="OrthoDB" id="7237699at2759"/>
<gene>
    <name evidence="6" type="ORF">TVAG_351570</name>
</gene>
<dbReference type="PROSITE" id="PS50089">
    <property type="entry name" value="ZF_RING_2"/>
    <property type="match status" value="1"/>
</dbReference>
<name>A2DZP1_TRIV3</name>
<dbReference type="InterPro" id="IPR017907">
    <property type="entry name" value="Znf_RING_CS"/>
</dbReference>
<keyword evidence="3" id="KW-0862">Zinc</keyword>
<dbReference type="InParanoid" id="A2DZP1"/>
<evidence type="ECO:0000259" key="5">
    <source>
        <dbReference type="PROSITE" id="PS50089"/>
    </source>
</evidence>
<protein>
    <recommendedName>
        <fullName evidence="5">RING-type domain-containing protein</fullName>
    </recommendedName>
</protein>
<evidence type="ECO:0000313" key="6">
    <source>
        <dbReference type="EMBL" id="EAY14109.1"/>
    </source>
</evidence>
<keyword evidence="7" id="KW-1185">Reference proteome</keyword>
<accession>A2DZP1</accession>
<dbReference type="InterPro" id="IPR001841">
    <property type="entry name" value="Znf_RING"/>
</dbReference>
<dbReference type="Pfam" id="PF13920">
    <property type="entry name" value="zf-C3HC4_3"/>
    <property type="match status" value="1"/>
</dbReference>
<keyword evidence="1" id="KW-0479">Metal-binding</keyword>
<dbReference type="EMBL" id="DS113275">
    <property type="protein sequence ID" value="EAY14109.1"/>
    <property type="molecule type" value="Genomic_DNA"/>
</dbReference>
<dbReference type="AlphaFoldDB" id="A2DZP1"/>
<reference evidence="6" key="1">
    <citation type="submission" date="2006-10" db="EMBL/GenBank/DDBJ databases">
        <authorList>
            <person name="Amadeo P."/>
            <person name="Zhao Q."/>
            <person name="Wortman J."/>
            <person name="Fraser-Liggett C."/>
            <person name="Carlton J."/>
        </authorList>
    </citation>
    <scope>NUCLEOTIDE SEQUENCE</scope>
    <source>
        <strain evidence="6">G3</strain>
    </source>
</reference>
<dbReference type="RefSeq" id="XP_001326332.1">
    <property type="nucleotide sequence ID" value="XM_001326297.1"/>
</dbReference>
<dbReference type="PROSITE" id="PS00518">
    <property type="entry name" value="ZF_RING_1"/>
    <property type="match status" value="1"/>
</dbReference>
<dbReference type="Gene3D" id="3.30.40.10">
    <property type="entry name" value="Zinc/RING finger domain, C3HC4 (zinc finger)"/>
    <property type="match status" value="1"/>
</dbReference>
<dbReference type="InterPro" id="IPR013083">
    <property type="entry name" value="Znf_RING/FYVE/PHD"/>
</dbReference>
<dbReference type="SMART" id="SM00184">
    <property type="entry name" value="RING"/>
    <property type="match status" value="1"/>
</dbReference>
<sequence>MLKPKKKYCLICTKKKKNMLVIEPCNHLVCFDCLSVWIATHEMNCPICRTNIKCAYGKEKNGEIKRKIILQNPPEIDYGSYSPPKGTDEWQKKLARLWNYIPKRVWIVLFQYGVENQIIYSLIMKILSTKSKTDAKHEIDKLIGAIIPSFTDQLLDFEIPAPKVVEDEDDDYPSN</sequence>
<feature type="domain" description="RING-type" evidence="5">
    <location>
        <begin position="9"/>
        <end position="49"/>
    </location>
</feature>
<keyword evidence="2 4" id="KW-0863">Zinc-finger</keyword>
<evidence type="ECO:0000256" key="4">
    <source>
        <dbReference type="PROSITE-ProRule" id="PRU00175"/>
    </source>
</evidence>
<evidence type="ECO:0000256" key="1">
    <source>
        <dbReference type="ARBA" id="ARBA00022723"/>
    </source>
</evidence>
<evidence type="ECO:0000256" key="3">
    <source>
        <dbReference type="ARBA" id="ARBA00022833"/>
    </source>
</evidence>
<evidence type="ECO:0000256" key="2">
    <source>
        <dbReference type="ARBA" id="ARBA00022771"/>
    </source>
</evidence>
<evidence type="ECO:0000313" key="7">
    <source>
        <dbReference type="Proteomes" id="UP000001542"/>
    </source>
</evidence>
<proteinExistence type="predicted"/>
<dbReference type="KEGG" id="tva:4772097"/>
<dbReference type="VEuPathDB" id="TrichDB:TVAGG3_0261110"/>
<dbReference type="VEuPathDB" id="TrichDB:TVAG_351570"/>
<reference evidence="6" key="2">
    <citation type="journal article" date="2007" name="Science">
        <title>Draft genome sequence of the sexually transmitted pathogen Trichomonas vaginalis.</title>
        <authorList>
            <person name="Carlton J.M."/>
            <person name="Hirt R.P."/>
            <person name="Silva J.C."/>
            <person name="Delcher A.L."/>
            <person name="Schatz M."/>
            <person name="Zhao Q."/>
            <person name="Wortman J.R."/>
            <person name="Bidwell S.L."/>
            <person name="Alsmark U.C.M."/>
            <person name="Besteiro S."/>
            <person name="Sicheritz-Ponten T."/>
            <person name="Noel C.J."/>
            <person name="Dacks J.B."/>
            <person name="Foster P.G."/>
            <person name="Simillion C."/>
            <person name="Van de Peer Y."/>
            <person name="Miranda-Saavedra D."/>
            <person name="Barton G.J."/>
            <person name="Westrop G.D."/>
            <person name="Mueller S."/>
            <person name="Dessi D."/>
            <person name="Fiori P.L."/>
            <person name="Ren Q."/>
            <person name="Paulsen I."/>
            <person name="Zhang H."/>
            <person name="Bastida-Corcuera F.D."/>
            <person name="Simoes-Barbosa A."/>
            <person name="Brown M.T."/>
            <person name="Hayes R.D."/>
            <person name="Mukherjee M."/>
            <person name="Okumura C.Y."/>
            <person name="Schneider R."/>
            <person name="Smith A.J."/>
            <person name="Vanacova S."/>
            <person name="Villalvazo M."/>
            <person name="Haas B.J."/>
            <person name="Pertea M."/>
            <person name="Feldblyum T.V."/>
            <person name="Utterback T.R."/>
            <person name="Shu C.L."/>
            <person name="Osoegawa K."/>
            <person name="de Jong P.J."/>
            <person name="Hrdy I."/>
            <person name="Horvathova L."/>
            <person name="Zubacova Z."/>
            <person name="Dolezal P."/>
            <person name="Malik S.B."/>
            <person name="Logsdon J.M. Jr."/>
            <person name="Henze K."/>
            <person name="Gupta A."/>
            <person name="Wang C.C."/>
            <person name="Dunne R.L."/>
            <person name="Upcroft J.A."/>
            <person name="Upcroft P."/>
            <person name="White O."/>
            <person name="Salzberg S.L."/>
            <person name="Tang P."/>
            <person name="Chiu C.-H."/>
            <person name="Lee Y.-S."/>
            <person name="Embley T.M."/>
            <person name="Coombs G.H."/>
            <person name="Mottram J.C."/>
            <person name="Tachezy J."/>
            <person name="Fraser-Liggett C.M."/>
            <person name="Johnson P.J."/>
        </authorList>
    </citation>
    <scope>NUCLEOTIDE SEQUENCE [LARGE SCALE GENOMIC DNA]</scope>
    <source>
        <strain evidence="6">G3</strain>
    </source>
</reference>
<dbReference type="Proteomes" id="UP000001542">
    <property type="component" value="Unassembled WGS sequence"/>
</dbReference>